<dbReference type="AlphaFoldDB" id="A0A067M0N6"/>
<name>A0A067M0N6_BOTB1</name>
<dbReference type="Pfam" id="PF00891">
    <property type="entry name" value="Methyltransf_2"/>
    <property type="match status" value="1"/>
</dbReference>
<dbReference type="OrthoDB" id="2410195at2759"/>
<reference evidence="6" key="1">
    <citation type="journal article" date="2014" name="Proc. Natl. Acad. Sci. U.S.A.">
        <title>Extensive sampling of basidiomycete genomes demonstrates inadequacy of the white-rot/brown-rot paradigm for wood decay fungi.</title>
        <authorList>
            <person name="Riley R."/>
            <person name="Salamov A.A."/>
            <person name="Brown D.W."/>
            <person name="Nagy L.G."/>
            <person name="Floudas D."/>
            <person name="Held B.W."/>
            <person name="Levasseur A."/>
            <person name="Lombard V."/>
            <person name="Morin E."/>
            <person name="Otillar R."/>
            <person name="Lindquist E.A."/>
            <person name="Sun H."/>
            <person name="LaButti K.M."/>
            <person name="Schmutz J."/>
            <person name="Jabbour D."/>
            <person name="Luo H."/>
            <person name="Baker S.E."/>
            <person name="Pisabarro A.G."/>
            <person name="Walton J.D."/>
            <person name="Blanchette R.A."/>
            <person name="Henrissat B."/>
            <person name="Martin F."/>
            <person name="Cullen D."/>
            <person name="Hibbett D.S."/>
            <person name="Grigoriev I.V."/>
        </authorList>
    </citation>
    <scope>NUCLEOTIDE SEQUENCE [LARGE SCALE GENOMIC DNA]</scope>
    <source>
        <strain evidence="6">FD-172 SS1</strain>
    </source>
</reference>
<dbReference type="GO" id="GO:0032259">
    <property type="term" value="P:methylation"/>
    <property type="evidence" value="ECO:0007669"/>
    <property type="project" value="UniProtKB-KW"/>
</dbReference>
<dbReference type="InterPro" id="IPR001077">
    <property type="entry name" value="COMT_C"/>
</dbReference>
<proteinExistence type="predicted"/>
<evidence type="ECO:0000313" key="6">
    <source>
        <dbReference type="Proteomes" id="UP000027195"/>
    </source>
</evidence>
<dbReference type="GO" id="GO:0008171">
    <property type="term" value="F:O-methyltransferase activity"/>
    <property type="evidence" value="ECO:0007669"/>
    <property type="project" value="InterPro"/>
</dbReference>
<dbReference type="PANTHER" id="PTHR43712">
    <property type="entry name" value="PUTATIVE (AFU_ORTHOLOGUE AFUA_4G14580)-RELATED"/>
    <property type="match status" value="1"/>
</dbReference>
<keyword evidence="6" id="KW-1185">Reference proteome</keyword>
<evidence type="ECO:0000256" key="2">
    <source>
        <dbReference type="ARBA" id="ARBA00022679"/>
    </source>
</evidence>
<dbReference type="InParanoid" id="A0A067M0N6"/>
<dbReference type="InterPro" id="IPR029063">
    <property type="entry name" value="SAM-dependent_MTases_sf"/>
</dbReference>
<keyword evidence="3" id="KW-0949">S-adenosyl-L-methionine</keyword>
<dbReference type="PANTHER" id="PTHR43712:SF2">
    <property type="entry name" value="O-METHYLTRANSFERASE CICE"/>
    <property type="match status" value="1"/>
</dbReference>
<feature type="domain" description="O-methyltransferase C-terminal" evidence="4">
    <location>
        <begin position="214"/>
        <end position="387"/>
    </location>
</feature>
<protein>
    <recommendedName>
        <fullName evidence="4">O-methyltransferase C-terminal domain-containing protein</fullName>
    </recommendedName>
</protein>
<evidence type="ECO:0000313" key="5">
    <source>
        <dbReference type="EMBL" id="KDQ09293.1"/>
    </source>
</evidence>
<gene>
    <name evidence="5" type="ORF">BOTBODRAFT_164961</name>
</gene>
<dbReference type="Gene3D" id="1.10.10.10">
    <property type="entry name" value="Winged helix-like DNA-binding domain superfamily/Winged helix DNA-binding domain"/>
    <property type="match status" value="1"/>
</dbReference>
<keyword evidence="2" id="KW-0808">Transferase</keyword>
<organism evidence="5 6">
    <name type="scientific">Botryobasidium botryosum (strain FD-172 SS1)</name>
    <dbReference type="NCBI Taxonomy" id="930990"/>
    <lineage>
        <taxon>Eukaryota</taxon>
        <taxon>Fungi</taxon>
        <taxon>Dikarya</taxon>
        <taxon>Basidiomycota</taxon>
        <taxon>Agaricomycotina</taxon>
        <taxon>Agaricomycetes</taxon>
        <taxon>Cantharellales</taxon>
        <taxon>Botryobasidiaceae</taxon>
        <taxon>Botryobasidium</taxon>
    </lineage>
</organism>
<evidence type="ECO:0000259" key="4">
    <source>
        <dbReference type="Pfam" id="PF00891"/>
    </source>
</evidence>
<evidence type="ECO:0000256" key="1">
    <source>
        <dbReference type="ARBA" id="ARBA00022603"/>
    </source>
</evidence>
<evidence type="ECO:0000256" key="3">
    <source>
        <dbReference type="ARBA" id="ARBA00022691"/>
    </source>
</evidence>
<dbReference type="PROSITE" id="PS51683">
    <property type="entry name" value="SAM_OMT_II"/>
    <property type="match status" value="1"/>
</dbReference>
<dbReference type="Proteomes" id="UP000027195">
    <property type="component" value="Unassembled WGS sequence"/>
</dbReference>
<dbReference type="EMBL" id="KL198080">
    <property type="protein sequence ID" value="KDQ09293.1"/>
    <property type="molecule type" value="Genomic_DNA"/>
</dbReference>
<dbReference type="InterPro" id="IPR016461">
    <property type="entry name" value="COMT-like"/>
</dbReference>
<sequence>MSSTPLSSLLGLAASAAKDLEDLYAVRDLTFPSLASVNPTDPAELLLLSPEAQAASKQIISACGMIMSMVTPPSLILLNETMHYNILASLWTMVESNTVEIIRELGGSGNAGVHVDKIAAMNGMDSSKLARILRLLATHHIFTETSPNTFANNRTSIHLDSSSPVQGLLDKTAPKFEGTGVEAAMIGHGGDEGIRIASHMSQTLRSPETACAFEPNKTSFNTAFGGDLSLWEWYNLPENSERRVRFGNAMKSLGRSEDAPGKGFEWSRLPNGATIVDVGGNVGSACVPLLEHIPHLNLVIQDLPPLIEEGRKFWAEKNPKALKSGQVKLQVHDFFEAQPVVGADVYHLRAILHDWADPLAIKILRNIRHAATSTSKLVIRDQLIAYACDAPPSAIPGAQIDPAPTPLLPNWGLASSTNYIFDIHMLTCCNGKERTLDDWISLFDQSGWKLVRVYRGPLFAELVGELKGSKKRKLETPEGSPRPRKLGTQINRSDGVIAERVSNV</sequence>
<dbReference type="Gene3D" id="3.40.50.150">
    <property type="entry name" value="Vaccinia Virus protein VP39"/>
    <property type="match status" value="1"/>
</dbReference>
<dbReference type="HOGENOM" id="CLU_005533_0_3_1"/>
<dbReference type="InterPro" id="IPR036388">
    <property type="entry name" value="WH-like_DNA-bd_sf"/>
</dbReference>
<dbReference type="SUPFAM" id="SSF53335">
    <property type="entry name" value="S-adenosyl-L-methionine-dependent methyltransferases"/>
    <property type="match status" value="1"/>
</dbReference>
<dbReference type="InterPro" id="IPR036390">
    <property type="entry name" value="WH_DNA-bd_sf"/>
</dbReference>
<accession>A0A067M0N6</accession>
<dbReference type="SUPFAM" id="SSF46785">
    <property type="entry name" value="Winged helix' DNA-binding domain"/>
    <property type="match status" value="1"/>
</dbReference>
<dbReference type="STRING" id="930990.A0A067M0N6"/>
<keyword evidence="1" id="KW-0489">Methyltransferase</keyword>